<feature type="repeat" description="RCC1" evidence="3">
    <location>
        <begin position="449"/>
        <end position="510"/>
    </location>
</feature>
<gene>
    <name evidence="8" type="ORF">FNF27_07187</name>
</gene>
<dbReference type="InterPro" id="IPR009091">
    <property type="entry name" value="RCC1/BLIP-II"/>
</dbReference>
<proteinExistence type="predicted"/>
<dbReference type="Proteomes" id="UP000322899">
    <property type="component" value="Unassembled WGS sequence"/>
</dbReference>
<keyword evidence="5" id="KW-0472">Membrane</keyword>
<sequence>MAPAGIDLAVLVLIPGVPAGVALNHSEILDHAVFRPRVAGGWVWSRTEQAWRSWAGAKLAATLPPLEFRGNVSAGVAVHLGVAGSLPLWAETGCRPCNETTTTVRAHAWAESDLESRAVGESPPEPAEAAAPAEWIKANAVVVQSLAVSAGWYHSLVLLEDGSVRAFGQGAYGQLGYGSTGNVGDTLATLPSVKGGVPLGGRAVAVSAGCLVLLEDGSVRAFGQGAYGQLGYGSTGNVGDTLATLPSVKGGVPLGGRAVAVSAGGSHSLVLLEDGSVRAFGYGGSGQLGYGSTDNVGDTPATLPSVKGGVPLGGRAVAVSAGGYHSLVLLEDGSVRAFGQGAYGQLGYGSTDNVSDTLATLPSVKGGVPLGGRAVAVSAGWSHSLVLLEDGSVRAFGQGAYGQLGYGSTDNVSDTLATLPSVKGGVPLGGRAVAVSAGGYHGLVLLEDGSVRAFGRGHNGQLGYGSTHTVGDSLTSLPCSQEPVSLPSTYGGRAVAVSAGNTHSLVLLEDGSVRAFGEGIYGQLGYGSTVSVGDTLATLPSVKGGVPLGGRAVAVSAGEYHSLVLLGDGSVRAFGQGSGGQLGYGSTDYVGNTELSLPSVKGGVPLGGRAVAVSAGGSHSLVLLEDGSVRAFGYGGSGQLGNGSTDNVGNTPATLPSVKGGVPLGGRAVAVSAGWSHSLVLLEDGSVRAFGQGAYGRLGYGSTDNVGDTPATLPSVKGGVPLGGRAVAVSAGWSHSLVLLEDGSVRAFGQGAYGQLGYGSTDNVGDTLATLPSVKGGVPLGGRAVAVSAGGSHSLVLLEDGSVRAFGRGYYGQLGYGSTDNVGDTPATLPSVMGASRTAVRIGGEPCQTVEALNFSAVACVNFTAPPTWPMSGTLNVTVFGRPASFNERGSPIVSTRPLAAVDSVDAIGEARPGELALIRGRDFPELLFSPPAARFGSAETSDCNHTQDLTLVCRIPVAVGTVPVVVRSRSGMWSPAAGVLFSFLPPAVRRVTAAWGSTPGWHETLLPSLPEHPAPRLLLTGLGLARPPISAVRFGASVHCAAVTVLNDSAVECVGLSDGQGQDARPLQGFLNVELSGPGLPAWTPRAAGILAMPPPILDQVVPREVAPGGLVMVAGVNIPTDTGAIASFTIGGAPCRSEPILSTKGVTCRLPEHSGLGSLPDRDGDALHVRMKLASGYQASLLGGVSLLGSVALTWHHDIPSEVVAMPSSDSTVFALGDAATAIAIAGNGAVMCWLSVEPGAAMRGVSRKTPTANASVLSFPSAGVTGALGLNTTLFASCETVTGATATLPVPRRVAIPSVRAAFAPESAVWLASAASSTDARRLPALNATLELDPAPTTDDLARVAASFECEATIRDGVTSVSERGVVASSNTGLSALAVHFAPLSTTGFPLGSALRLDAWCDWVPTGERVSLPSSDVQLASASLQISESASGRDSDDTPLLLSGVATHIRVELTAPSSAAPVCSLALAGESANALASMAAVSADVALMQSGAASLAAGATGTGEVVVSATCQLWGGDRSVRSQQSLRFRIATLRTELDLGAGPLPLALSSGASSFSLRGFPTASLTAAEAPGWDGARSDGTSCVVEALGELPAGWTQAGTKTRFFADASTGGRVPLDAVALVGTTTFPEAARDVEFAVTCEHPFAGEASPGKFSVVVLGATVRWEDGISRPDQVAAAAAWPPVVVVVDVSGGAVSSGSELAPATRCRASVANASRVEGSDVSGTASPDGTLAVTMDALSVIGRRGGSFELRVECFVGELPLSPVLRHRFSVQGCPLGQQPRAGSEDLCEVCGADKYSDGGAASVCVGCPTVGARCVAGVLALLRGYYRPPRDAGLPIGPSTELHPCFNVVAALVLAVVAGTLFMARKTVGSSKERRSDRSIAVRQLLSHVQGLGALTLFRSKGTAAFQAVAGLTQGHRYLLTLAIVLFLTYMSLVNLAVNALECHDRPVGGVSYLEADLSVQCFTGRHLSVVGGAVALLLFVGAGLPLSIFVALRGAVDRPSLRFMSDGYRPGLRWWEALVLLRKMGLVLAASLVTDASSQVAAAMLVLVPSVVLHVHHKPFEQRRFNILETLSLSAMIATATLSLVFLRARGGEQAVLEGRDQEVDPALDGIVTGLLVGANGLVMVLQALVVCRAGEGSGPASAALSGCMSRRREETSRPVLSNKLGTRPSIAATLQKHSSATMAKSQASHAADESKARRGRNVAEVIPARASDKRV</sequence>
<feature type="repeat" description="RCC1" evidence="3">
    <location>
        <begin position="627"/>
        <end position="684"/>
    </location>
</feature>
<feature type="region of interest" description="Disordered" evidence="4">
    <location>
        <begin position="2142"/>
        <end position="2221"/>
    </location>
</feature>
<feature type="transmembrane region" description="Helical" evidence="5">
    <location>
        <begin position="1972"/>
        <end position="1997"/>
    </location>
</feature>
<dbReference type="SUPFAM" id="SSF50985">
    <property type="entry name" value="RCC1/BLIP-II"/>
    <property type="match status" value="2"/>
</dbReference>
<dbReference type="Pfam" id="PF13540">
    <property type="entry name" value="RCC1_2"/>
    <property type="match status" value="1"/>
</dbReference>
<evidence type="ECO:0000256" key="6">
    <source>
        <dbReference type="SAM" id="SignalP"/>
    </source>
</evidence>
<evidence type="ECO:0000256" key="5">
    <source>
        <dbReference type="SAM" id="Phobius"/>
    </source>
</evidence>
<evidence type="ECO:0000256" key="2">
    <source>
        <dbReference type="ARBA" id="ARBA00022737"/>
    </source>
</evidence>
<feature type="transmembrane region" description="Helical" evidence="5">
    <location>
        <begin position="2112"/>
        <end position="2137"/>
    </location>
</feature>
<dbReference type="PANTHER" id="PTHR45982">
    <property type="entry name" value="REGULATOR OF CHROMOSOME CONDENSATION"/>
    <property type="match status" value="1"/>
</dbReference>
<keyword evidence="2" id="KW-0677">Repeat</keyword>
<feature type="domain" description="RCC1-like" evidence="7">
    <location>
        <begin position="552"/>
        <end position="845"/>
    </location>
</feature>
<dbReference type="PROSITE" id="PS00626">
    <property type="entry name" value="RCC1_2"/>
    <property type="match status" value="10"/>
</dbReference>
<feature type="signal peptide" evidence="6">
    <location>
        <begin position="1"/>
        <end position="19"/>
    </location>
</feature>
<evidence type="ECO:0000313" key="9">
    <source>
        <dbReference type="Proteomes" id="UP000322899"/>
    </source>
</evidence>
<dbReference type="InterPro" id="IPR058923">
    <property type="entry name" value="RCC1-like_dom"/>
</dbReference>
<reference evidence="8 9" key="1">
    <citation type="submission" date="2019-07" db="EMBL/GenBank/DDBJ databases">
        <title>Genomes of Cafeteria roenbergensis.</title>
        <authorList>
            <person name="Fischer M.G."/>
            <person name="Hackl T."/>
            <person name="Roman M."/>
        </authorList>
    </citation>
    <scope>NUCLEOTIDE SEQUENCE [LARGE SCALE GENOMIC DNA]</scope>
    <source>
        <strain evidence="8 9">E4-10P</strain>
    </source>
</reference>
<feature type="repeat" description="RCC1" evidence="3">
    <location>
        <begin position="333"/>
        <end position="390"/>
    </location>
</feature>
<feature type="repeat" description="RCC1" evidence="3">
    <location>
        <begin position="217"/>
        <end position="274"/>
    </location>
</feature>
<accession>A0A5A8DSG1</accession>
<feature type="repeat" description="RCC1" evidence="3">
    <location>
        <begin position="685"/>
        <end position="742"/>
    </location>
</feature>
<dbReference type="EMBL" id="VLTO01000077">
    <property type="protein sequence ID" value="KAA0168218.1"/>
    <property type="molecule type" value="Genomic_DNA"/>
</dbReference>
<feature type="transmembrane region" description="Helical" evidence="5">
    <location>
        <begin position="2072"/>
        <end position="2092"/>
    </location>
</feature>
<dbReference type="PANTHER" id="PTHR45982:SF1">
    <property type="entry name" value="REGULATOR OF CHROMOSOME CONDENSATION"/>
    <property type="match status" value="1"/>
</dbReference>
<evidence type="ECO:0000256" key="1">
    <source>
        <dbReference type="ARBA" id="ARBA00022658"/>
    </source>
</evidence>
<dbReference type="InterPro" id="IPR051553">
    <property type="entry name" value="Ran_GTPase-activating"/>
</dbReference>
<evidence type="ECO:0000256" key="4">
    <source>
        <dbReference type="SAM" id="MobiDB-lite"/>
    </source>
</evidence>
<dbReference type="PROSITE" id="PS50012">
    <property type="entry name" value="RCC1_3"/>
    <property type="match status" value="10"/>
</dbReference>
<feature type="repeat" description="RCC1" evidence="3">
    <location>
        <begin position="275"/>
        <end position="332"/>
    </location>
</feature>
<comment type="caution">
    <text evidence="8">The sequence shown here is derived from an EMBL/GenBank/DDBJ whole genome shotgun (WGS) entry which is preliminary data.</text>
</comment>
<evidence type="ECO:0000313" key="8">
    <source>
        <dbReference type="EMBL" id="KAA0168218.1"/>
    </source>
</evidence>
<feature type="repeat" description="RCC1" evidence="3">
    <location>
        <begin position="569"/>
        <end position="626"/>
    </location>
</feature>
<feature type="repeat" description="RCC1" evidence="3">
    <location>
        <begin position="511"/>
        <end position="568"/>
    </location>
</feature>
<organism evidence="8 9">
    <name type="scientific">Cafeteria roenbergensis</name>
    <name type="common">Marine flagellate</name>
    <dbReference type="NCBI Taxonomy" id="33653"/>
    <lineage>
        <taxon>Eukaryota</taxon>
        <taxon>Sar</taxon>
        <taxon>Stramenopiles</taxon>
        <taxon>Bigyra</taxon>
        <taxon>Opalozoa</taxon>
        <taxon>Bicosoecida</taxon>
        <taxon>Cafeteriaceae</taxon>
        <taxon>Cafeteria</taxon>
    </lineage>
</organism>
<dbReference type="InterPro" id="IPR000408">
    <property type="entry name" value="Reg_chr_condens"/>
</dbReference>
<protein>
    <recommendedName>
        <fullName evidence="7">RCC1-like domain-containing protein</fullName>
    </recommendedName>
</protein>
<evidence type="ECO:0000256" key="3">
    <source>
        <dbReference type="PROSITE-ProRule" id="PRU00235"/>
    </source>
</evidence>
<feature type="repeat" description="RCC1" evidence="3">
    <location>
        <begin position="743"/>
        <end position="800"/>
    </location>
</feature>
<keyword evidence="5" id="KW-1133">Transmembrane helix</keyword>
<feature type="domain" description="RCC1-like" evidence="7">
    <location>
        <begin position="140"/>
        <end position="468"/>
    </location>
</feature>
<feature type="transmembrane region" description="Helical" evidence="5">
    <location>
        <begin position="1922"/>
        <end position="1942"/>
    </location>
</feature>
<feature type="compositionally biased region" description="Polar residues" evidence="4">
    <location>
        <begin position="2181"/>
        <end position="2194"/>
    </location>
</feature>
<name>A0A5A8DSG1_CAFRO</name>
<evidence type="ECO:0000259" key="7">
    <source>
        <dbReference type="Pfam" id="PF25390"/>
    </source>
</evidence>
<dbReference type="Gene3D" id="2.130.10.30">
    <property type="entry name" value="Regulator of chromosome condensation 1/beta-lactamase-inhibitor protein II"/>
    <property type="match status" value="4"/>
</dbReference>
<feature type="transmembrane region" description="Helical" evidence="5">
    <location>
        <begin position="1850"/>
        <end position="1868"/>
    </location>
</feature>
<feature type="chain" id="PRO_5022743864" description="RCC1-like domain-containing protein" evidence="6">
    <location>
        <begin position="20"/>
        <end position="2221"/>
    </location>
</feature>
<keyword evidence="5" id="KW-0812">Transmembrane</keyword>
<dbReference type="OrthoDB" id="5950997at2759"/>
<keyword evidence="6" id="KW-0732">Signal</keyword>
<dbReference type="PRINTS" id="PR00633">
    <property type="entry name" value="RCCNDNSATION"/>
</dbReference>
<dbReference type="GO" id="GO:0005085">
    <property type="term" value="F:guanyl-nucleotide exchange factor activity"/>
    <property type="evidence" value="ECO:0007669"/>
    <property type="project" value="TreeGrafter"/>
</dbReference>
<dbReference type="GO" id="GO:0005737">
    <property type="term" value="C:cytoplasm"/>
    <property type="evidence" value="ECO:0007669"/>
    <property type="project" value="TreeGrafter"/>
</dbReference>
<keyword evidence="1" id="KW-0344">Guanine-nucleotide releasing factor</keyword>
<dbReference type="Pfam" id="PF25390">
    <property type="entry name" value="WD40_RLD"/>
    <property type="match status" value="2"/>
</dbReference>
<feature type="repeat" description="RCC1" evidence="3">
    <location>
        <begin position="391"/>
        <end position="448"/>
    </location>
</feature>